<evidence type="ECO:0000256" key="1">
    <source>
        <dbReference type="ARBA" id="ARBA00009995"/>
    </source>
</evidence>
<dbReference type="FunFam" id="3.40.50.2000:FF:000021">
    <property type="entry name" value="UDP-glucuronosyltransferase"/>
    <property type="match status" value="1"/>
</dbReference>
<dbReference type="PANTHER" id="PTHR48043:SF145">
    <property type="entry name" value="FI06409P-RELATED"/>
    <property type="match status" value="1"/>
</dbReference>
<gene>
    <name evidence="9" type="ORF">BXYJ_LOCUS4334</name>
</gene>
<feature type="chain" id="PRO_5035360322" description="glucuronosyltransferase" evidence="8">
    <location>
        <begin position="19"/>
        <end position="541"/>
    </location>
</feature>
<evidence type="ECO:0000313" key="9">
    <source>
        <dbReference type="EMBL" id="CAD5216047.1"/>
    </source>
</evidence>
<dbReference type="Pfam" id="PF00201">
    <property type="entry name" value="UDPGT"/>
    <property type="match status" value="1"/>
</dbReference>
<evidence type="ECO:0000313" key="12">
    <source>
        <dbReference type="WBParaSite" id="BXY_1723500.1"/>
    </source>
</evidence>
<dbReference type="WBParaSite" id="BXY_1723500.1">
    <property type="protein sequence ID" value="BXY_1723500.1"/>
    <property type="gene ID" value="BXY_1723500"/>
</dbReference>
<dbReference type="Gene3D" id="3.40.50.2000">
    <property type="entry name" value="Glycogen Phosphorylase B"/>
    <property type="match status" value="2"/>
</dbReference>
<dbReference type="Proteomes" id="UP000659654">
    <property type="component" value="Unassembled WGS sequence"/>
</dbReference>
<evidence type="ECO:0000256" key="4">
    <source>
        <dbReference type="ARBA" id="ARBA00022679"/>
    </source>
</evidence>
<reference evidence="12" key="1">
    <citation type="submission" date="2016-11" db="UniProtKB">
        <authorList>
            <consortium name="WormBaseParasite"/>
        </authorList>
    </citation>
    <scope>IDENTIFICATION</scope>
</reference>
<evidence type="ECO:0000256" key="5">
    <source>
        <dbReference type="ARBA" id="ARBA00047475"/>
    </source>
</evidence>
<dbReference type="EMBL" id="CAJFDI010000002">
    <property type="protein sequence ID" value="CAD5216047.1"/>
    <property type="molecule type" value="Genomic_DNA"/>
</dbReference>
<keyword evidence="7" id="KW-0472">Membrane</keyword>
<keyword evidence="7" id="KW-1133">Transmembrane helix</keyword>
<name>A0A1I7SW05_BURXY</name>
<dbReference type="Proteomes" id="UP000095284">
    <property type="component" value="Unplaced"/>
</dbReference>
<keyword evidence="8" id="KW-0732">Signal</keyword>
<evidence type="ECO:0000256" key="2">
    <source>
        <dbReference type="ARBA" id="ARBA00012544"/>
    </source>
</evidence>
<dbReference type="SMR" id="A0A1I7SW05"/>
<feature type="transmembrane region" description="Helical" evidence="7">
    <location>
        <begin position="504"/>
        <end position="527"/>
    </location>
</feature>
<evidence type="ECO:0000256" key="6">
    <source>
        <dbReference type="RuleBase" id="RU003718"/>
    </source>
</evidence>
<dbReference type="eggNOG" id="KOG1192">
    <property type="taxonomic scope" value="Eukaryota"/>
</dbReference>
<dbReference type="PANTHER" id="PTHR48043">
    <property type="entry name" value="EG:EG0003.4 PROTEIN-RELATED"/>
    <property type="match status" value="1"/>
</dbReference>
<keyword evidence="3 6" id="KW-0328">Glycosyltransferase</keyword>
<feature type="signal peptide" evidence="8">
    <location>
        <begin position="1"/>
        <end position="18"/>
    </location>
</feature>
<protein>
    <recommendedName>
        <fullName evidence="2">glucuronosyltransferase</fullName>
        <ecNumber evidence="2">2.4.1.17</ecNumber>
    </recommendedName>
</protein>
<dbReference type="EMBL" id="CAJFCV020000002">
    <property type="protein sequence ID" value="CAG9098605.1"/>
    <property type="molecule type" value="Genomic_DNA"/>
</dbReference>
<dbReference type="CDD" id="cd03784">
    <property type="entry name" value="GT1_Gtf-like"/>
    <property type="match status" value="1"/>
</dbReference>
<evidence type="ECO:0000313" key="11">
    <source>
        <dbReference type="Proteomes" id="UP000659654"/>
    </source>
</evidence>
<dbReference type="EC" id="2.4.1.17" evidence="2"/>
<sequence>MRAEVSFLLLVALTTVSGDRFEDNTGQIKNKRLKIFVDSPSIGYSHMQFQGRLADLLVDRGHLVDVYISNFNPNERRTGTSKARVFRINATTETRYGEMDLFTDPFNAGSILFQMKRADPYRNTTAQLCYDIVNHPSLIDQIRAENYDVIIAEMFDPCIFYLAEYLQIRTRILSSAMPTPDLVAQALGIPVPRSYIPSVFSSSADVPNLGWMERLFNVITDFYHPIVLNELTERMRNMYKDRFGVDMAEFKDLLRKSSYLFVNVHDQLDHPRPITRKVQYIGGIAVKKPQKKHTQEIEEIFSRPSKGVILFSMGSVIDSTLMPVSMKNAFVDTFDHFKDYTFLWRIKFSVNDTHRFRNISNLFTIDWMDQPTILADPRTKLFITHCGQNSMMEAAYNGVPVLGFPLWADQHYNNALLINRGVALHQDTHTTTSESLIRKISTILNDESYYRNAQILKRKLEDEPFKPEDRFIGLIEYAARHEDKGELNLYVNELTFVRRNNLDIYIPMVLIAYLTFYTAKVMLFRIWNQLSNSVIYKQKVA</sequence>
<evidence type="ECO:0000256" key="7">
    <source>
        <dbReference type="SAM" id="Phobius"/>
    </source>
</evidence>
<dbReference type="InterPro" id="IPR002213">
    <property type="entry name" value="UDP_glucos_trans"/>
</dbReference>
<proteinExistence type="inferred from homology"/>
<keyword evidence="4 6" id="KW-0808">Transferase</keyword>
<comment type="catalytic activity">
    <reaction evidence="5">
        <text>glucuronate acceptor + UDP-alpha-D-glucuronate = acceptor beta-D-glucuronoside + UDP + H(+)</text>
        <dbReference type="Rhea" id="RHEA:21032"/>
        <dbReference type="ChEBI" id="CHEBI:15378"/>
        <dbReference type="ChEBI" id="CHEBI:58052"/>
        <dbReference type="ChEBI" id="CHEBI:58223"/>
        <dbReference type="ChEBI" id="CHEBI:132367"/>
        <dbReference type="ChEBI" id="CHEBI:132368"/>
        <dbReference type="EC" id="2.4.1.17"/>
    </reaction>
</comment>
<dbReference type="AlphaFoldDB" id="A0A1I7SW05"/>
<evidence type="ECO:0000256" key="3">
    <source>
        <dbReference type="ARBA" id="ARBA00022676"/>
    </source>
</evidence>
<evidence type="ECO:0000313" key="10">
    <source>
        <dbReference type="Proteomes" id="UP000095284"/>
    </source>
</evidence>
<reference evidence="9" key="2">
    <citation type="submission" date="2020-09" db="EMBL/GenBank/DDBJ databases">
        <authorList>
            <person name="Kikuchi T."/>
        </authorList>
    </citation>
    <scope>NUCLEOTIDE SEQUENCE</scope>
    <source>
        <strain evidence="9">Ka4C1</strain>
    </source>
</reference>
<dbReference type="Proteomes" id="UP000582659">
    <property type="component" value="Unassembled WGS sequence"/>
</dbReference>
<dbReference type="GO" id="GO:0015020">
    <property type="term" value="F:glucuronosyltransferase activity"/>
    <property type="evidence" value="ECO:0007669"/>
    <property type="project" value="UniProtKB-EC"/>
</dbReference>
<keyword evidence="7" id="KW-0812">Transmembrane</keyword>
<comment type="similarity">
    <text evidence="1 6">Belongs to the UDP-glycosyltransferase family.</text>
</comment>
<evidence type="ECO:0000256" key="8">
    <source>
        <dbReference type="SAM" id="SignalP"/>
    </source>
</evidence>
<dbReference type="InterPro" id="IPR050271">
    <property type="entry name" value="UDP-glycosyltransferase"/>
</dbReference>
<dbReference type="OrthoDB" id="5835829at2759"/>
<keyword evidence="11" id="KW-1185">Reference proteome</keyword>
<organism evidence="10 12">
    <name type="scientific">Bursaphelenchus xylophilus</name>
    <name type="common">Pinewood nematode worm</name>
    <name type="synonym">Aphelenchoides xylophilus</name>
    <dbReference type="NCBI Taxonomy" id="6326"/>
    <lineage>
        <taxon>Eukaryota</taxon>
        <taxon>Metazoa</taxon>
        <taxon>Ecdysozoa</taxon>
        <taxon>Nematoda</taxon>
        <taxon>Chromadorea</taxon>
        <taxon>Rhabditida</taxon>
        <taxon>Tylenchina</taxon>
        <taxon>Tylenchomorpha</taxon>
        <taxon>Aphelenchoidea</taxon>
        <taxon>Aphelenchoididae</taxon>
        <taxon>Bursaphelenchus</taxon>
    </lineage>
</organism>
<dbReference type="PROSITE" id="PS00375">
    <property type="entry name" value="UDPGT"/>
    <property type="match status" value="1"/>
</dbReference>
<dbReference type="InterPro" id="IPR035595">
    <property type="entry name" value="UDP_glycos_trans_CS"/>
</dbReference>
<accession>A0A1I7SW05</accession>
<dbReference type="SUPFAM" id="SSF53756">
    <property type="entry name" value="UDP-Glycosyltransferase/glycogen phosphorylase"/>
    <property type="match status" value="1"/>
</dbReference>